<evidence type="ECO:0000256" key="3">
    <source>
        <dbReference type="ARBA" id="ARBA00022692"/>
    </source>
</evidence>
<dbReference type="EMBL" id="CP003250">
    <property type="protein sequence ID" value="AFV77209.1"/>
    <property type="molecule type" value="Genomic_DNA"/>
</dbReference>
<dbReference type="GO" id="GO:0015658">
    <property type="term" value="F:branched-chain amino acid transmembrane transporter activity"/>
    <property type="evidence" value="ECO:0007669"/>
    <property type="project" value="InterPro"/>
</dbReference>
<keyword evidence="3 6" id="KW-0812">Transmembrane</keyword>
<evidence type="ECO:0000256" key="5">
    <source>
        <dbReference type="ARBA" id="ARBA00023136"/>
    </source>
</evidence>
<keyword evidence="2" id="KW-1003">Cell membrane</keyword>
<dbReference type="OrthoDB" id="9789927at2"/>
<evidence type="ECO:0000313" key="8">
    <source>
        <dbReference type="Proteomes" id="UP000000211"/>
    </source>
</evidence>
<dbReference type="PATRIC" id="fig|751945.3.peg.2156"/>
<keyword evidence="4 6" id="KW-1133">Transmembrane helix</keyword>
<dbReference type="RefSeq" id="WP_015065207.1">
    <property type="nucleotide sequence ID" value="NC_019387.1"/>
</dbReference>
<dbReference type="PANTHER" id="PTHR30482">
    <property type="entry name" value="HIGH-AFFINITY BRANCHED-CHAIN AMINO ACID TRANSPORT SYSTEM PERMEASE"/>
    <property type="match status" value="1"/>
</dbReference>
<geneLocation type="plasmid" evidence="7 8">
    <name>pTHEOS01</name>
</geneLocation>
<sequence length="316" mass="33062">MMAQRSKTATPRAQLRTLGLRAGLVALLLLPAFFGGYPLFLATEGLLLGVAAAALSFLMGHAGIASLGQAAFLGLGAYTLGLALKAGWPLGGALFLAFLVAALYGLLTGLLVFRAQGIFVLMLTLAFAQMVYSAAFKWTALTGGDDGLSLSGMALNPVLLHGAALVLLLLVLGFLGHLLRTPYGKTLEAIRQNEEKARALGVPTFFYKLSAYTLAGGLTGLAGAGLVLHRSFVSPHDLFWLTSAVLVVMVLLGGARGLWGAAFGAVLYVFLQAWVSSLTDLWGLFVGLLLILSVLYAREGLWVLLEKRVGGGGGRA</sequence>
<proteinExistence type="predicted"/>
<dbReference type="AlphaFoldDB" id="K7R841"/>
<dbReference type="InterPro" id="IPR043428">
    <property type="entry name" value="LivM-like"/>
</dbReference>
<feature type="transmembrane region" description="Helical" evidence="6">
    <location>
        <begin position="158"/>
        <end position="179"/>
    </location>
</feature>
<feature type="transmembrane region" description="Helical" evidence="6">
    <location>
        <begin position="94"/>
        <end position="113"/>
    </location>
</feature>
<evidence type="ECO:0000256" key="6">
    <source>
        <dbReference type="SAM" id="Phobius"/>
    </source>
</evidence>
<evidence type="ECO:0000256" key="1">
    <source>
        <dbReference type="ARBA" id="ARBA00004651"/>
    </source>
</evidence>
<keyword evidence="8" id="KW-1185">Reference proteome</keyword>
<gene>
    <name evidence="7" type="ORF">Theos_2217</name>
</gene>
<feature type="transmembrane region" description="Helical" evidence="6">
    <location>
        <begin position="238"/>
        <end position="253"/>
    </location>
</feature>
<feature type="transmembrane region" description="Helical" evidence="6">
    <location>
        <begin position="281"/>
        <end position="298"/>
    </location>
</feature>
<organism evidence="7 8">
    <name type="scientific">Thermus oshimai JL-2</name>
    <dbReference type="NCBI Taxonomy" id="751945"/>
    <lineage>
        <taxon>Bacteria</taxon>
        <taxon>Thermotogati</taxon>
        <taxon>Deinococcota</taxon>
        <taxon>Deinococci</taxon>
        <taxon>Thermales</taxon>
        <taxon>Thermaceae</taxon>
        <taxon>Thermus</taxon>
    </lineage>
</organism>
<dbReference type="GO" id="GO:0005886">
    <property type="term" value="C:plasma membrane"/>
    <property type="evidence" value="ECO:0007669"/>
    <property type="project" value="UniProtKB-SubCell"/>
</dbReference>
<comment type="subcellular location">
    <subcellularLocation>
        <location evidence="1">Cell membrane</location>
        <topology evidence="1">Multi-pass membrane protein</topology>
    </subcellularLocation>
</comment>
<dbReference type="HOGENOM" id="CLU_031365_0_1_0"/>
<keyword evidence="5 6" id="KW-0472">Membrane</keyword>
<evidence type="ECO:0000256" key="4">
    <source>
        <dbReference type="ARBA" id="ARBA00022989"/>
    </source>
</evidence>
<dbReference type="Pfam" id="PF02653">
    <property type="entry name" value="BPD_transp_2"/>
    <property type="match status" value="1"/>
</dbReference>
<keyword evidence="7" id="KW-0614">Plasmid</keyword>
<evidence type="ECO:0000256" key="2">
    <source>
        <dbReference type="ARBA" id="ARBA00022475"/>
    </source>
</evidence>
<feature type="transmembrane region" description="Helical" evidence="6">
    <location>
        <begin position="200"/>
        <end position="226"/>
    </location>
</feature>
<name>K7R841_THEOS</name>
<feature type="transmembrane region" description="Helical" evidence="6">
    <location>
        <begin position="118"/>
        <end position="138"/>
    </location>
</feature>
<dbReference type="KEGG" id="tos:Theos_2217"/>
<protein>
    <submittedName>
        <fullName evidence="7">ABC-type branched-chain amino acid transport system, permease component</fullName>
    </submittedName>
</protein>
<dbReference type="PANTHER" id="PTHR30482:SF17">
    <property type="entry name" value="ABC TRANSPORTER ATP-BINDING PROTEIN"/>
    <property type="match status" value="1"/>
</dbReference>
<reference evidence="7 8" key="1">
    <citation type="journal article" date="2013" name="Genome Announc.">
        <title>Whole Genome Sequencing of Thermus oshimai JL-2 and Thermus thermophilus JL-18, Incomplete Denitrifiers from the United States Great Basin.</title>
        <authorList>
            <person name="Murugapiran S.K."/>
            <person name="Huntemann M."/>
            <person name="Wei C.L."/>
            <person name="Han J."/>
            <person name="Detter J.C."/>
            <person name="Han C.S."/>
            <person name="Erkkila T.H."/>
            <person name="Teshima H."/>
            <person name="Chen A."/>
            <person name="Kyrpides N."/>
            <person name="Mavrommatis K."/>
            <person name="Markowitz V."/>
            <person name="Szeto E."/>
            <person name="Ivanova N."/>
            <person name="Pagani I."/>
            <person name="Lam J."/>
            <person name="McDonald A.I."/>
            <person name="Dodsworth J.A."/>
            <person name="Pati A."/>
            <person name="Goodwin L."/>
            <person name="Peters L."/>
            <person name="Pitluck S."/>
            <person name="Woyke T."/>
            <person name="Hedlund B.P."/>
        </authorList>
    </citation>
    <scope>NUCLEOTIDE SEQUENCE</scope>
    <source>
        <strain evidence="7 8">JL-2</strain>
        <plasmid evidence="7">pTHEOS01</plasmid>
    </source>
</reference>
<dbReference type="Proteomes" id="UP000000211">
    <property type="component" value="Plasmid pTHEOS01"/>
</dbReference>
<feature type="transmembrane region" description="Helical" evidence="6">
    <location>
        <begin position="20"/>
        <end position="40"/>
    </location>
</feature>
<dbReference type="CDD" id="cd06581">
    <property type="entry name" value="TM_PBP1_LivM_like"/>
    <property type="match status" value="1"/>
</dbReference>
<evidence type="ECO:0000313" key="7">
    <source>
        <dbReference type="EMBL" id="AFV77209.1"/>
    </source>
</evidence>
<feature type="transmembrane region" description="Helical" evidence="6">
    <location>
        <begin position="71"/>
        <end position="88"/>
    </location>
</feature>
<dbReference type="InterPro" id="IPR001851">
    <property type="entry name" value="ABC_transp_permease"/>
</dbReference>
<accession>K7R841</accession>